<sequence length="111" mass="11974">MKKTTKNIIFAAVIFALAGGLWLIRLGAQPGKSALVEVIGGETQTISLETDGIYHIEDAQLPVTLEVKDGKIRFIDSQCPDHLCEGFGWVQTEYDSAVCVPAGVSVRVKAQ</sequence>
<organism evidence="1 2">
    <name type="scientific">Candidatus Ruthenibacterium avium</name>
    <dbReference type="NCBI Taxonomy" id="2838751"/>
    <lineage>
        <taxon>Bacteria</taxon>
        <taxon>Bacillati</taxon>
        <taxon>Bacillota</taxon>
        <taxon>Clostridia</taxon>
        <taxon>Eubacteriales</taxon>
        <taxon>Oscillospiraceae</taxon>
        <taxon>Ruthenibacterium</taxon>
    </lineage>
</organism>
<reference evidence="1" key="1">
    <citation type="journal article" date="2021" name="PeerJ">
        <title>Extensive microbial diversity within the chicken gut microbiome revealed by metagenomics and culture.</title>
        <authorList>
            <person name="Gilroy R."/>
            <person name="Ravi A."/>
            <person name="Getino M."/>
            <person name="Pursley I."/>
            <person name="Horton D.L."/>
            <person name="Alikhan N.F."/>
            <person name="Baker D."/>
            <person name="Gharbi K."/>
            <person name="Hall N."/>
            <person name="Watson M."/>
            <person name="Adriaenssens E.M."/>
            <person name="Foster-Nyarko E."/>
            <person name="Jarju S."/>
            <person name="Secka A."/>
            <person name="Antonio M."/>
            <person name="Oren A."/>
            <person name="Chaudhuri R.R."/>
            <person name="La Ragione R."/>
            <person name="Hildebrand F."/>
            <person name="Pallen M.J."/>
        </authorList>
    </citation>
    <scope>NUCLEOTIDE SEQUENCE</scope>
    <source>
        <strain evidence="1">ChiBcec8-14828</strain>
    </source>
</reference>
<dbReference type="CDD" id="cd09846">
    <property type="entry name" value="DUF1312"/>
    <property type="match status" value="1"/>
</dbReference>
<dbReference type="Pfam" id="PF07009">
    <property type="entry name" value="NusG_II"/>
    <property type="match status" value="1"/>
</dbReference>
<dbReference type="InterPro" id="IPR038690">
    <property type="entry name" value="NusG_2_sf"/>
</dbReference>
<evidence type="ECO:0000313" key="1">
    <source>
        <dbReference type="EMBL" id="HJB40572.1"/>
    </source>
</evidence>
<name>A0A9D2M3X3_9FIRM</name>
<evidence type="ECO:0000313" key="2">
    <source>
        <dbReference type="Proteomes" id="UP000824209"/>
    </source>
</evidence>
<dbReference type="EMBL" id="DWYA01000082">
    <property type="protein sequence ID" value="HJB40572.1"/>
    <property type="molecule type" value="Genomic_DNA"/>
</dbReference>
<reference evidence="1" key="2">
    <citation type="submission" date="2021-04" db="EMBL/GenBank/DDBJ databases">
        <authorList>
            <person name="Gilroy R."/>
        </authorList>
    </citation>
    <scope>NUCLEOTIDE SEQUENCE</scope>
    <source>
        <strain evidence="1">ChiBcec8-14828</strain>
    </source>
</reference>
<proteinExistence type="predicted"/>
<dbReference type="AlphaFoldDB" id="A0A9D2M3X3"/>
<dbReference type="Gene3D" id="2.60.320.10">
    <property type="entry name" value="N-utilization substance G protein NusG, insert domain"/>
    <property type="match status" value="1"/>
</dbReference>
<gene>
    <name evidence="1" type="ORF">H9943_09285</name>
</gene>
<protein>
    <submittedName>
        <fullName evidence="1">NusG domain II-containing protein</fullName>
    </submittedName>
</protein>
<comment type="caution">
    <text evidence="1">The sequence shown here is derived from an EMBL/GenBank/DDBJ whole genome shotgun (WGS) entry which is preliminary data.</text>
</comment>
<accession>A0A9D2M3X3</accession>
<dbReference type="Proteomes" id="UP000824209">
    <property type="component" value="Unassembled WGS sequence"/>
</dbReference>